<comment type="caution">
    <text evidence="1">The sequence shown here is derived from an EMBL/GenBank/DDBJ whole genome shotgun (WGS) entry which is preliminary data.</text>
</comment>
<gene>
    <name evidence="1" type="ORF">LCGC14_1614850</name>
</gene>
<accession>A0A0F9KMS4</accession>
<organism evidence="1">
    <name type="scientific">marine sediment metagenome</name>
    <dbReference type="NCBI Taxonomy" id="412755"/>
    <lineage>
        <taxon>unclassified sequences</taxon>
        <taxon>metagenomes</taxon>
        <taxon>ecological metagenomes</taxon>
    </lineage>
</organism>
<dbReference type="EMBL" id="LAZR01013116">
    <property type="protein sequence ID" value="KKM23478.1"/>
    <property type="molecule type" value="Genomic_DNA"/>
</dbReference>
<proteinExistence type="predicted"/>
<sequence length="86" mass="9876">MKKKKRKLTIDQRTEISITAKAGQGQKKKLEKYFENVELRQKNPELVFDPSAIVIDYDTMLPAFQDDIQPFEAVEGTRGMSRSSRG</sequence>
<evidence type="ECO:0000313" key="1">
    <source>
        <dbReference type="EMBL" id="KKM23478.1"/>
    </source>
</evidence>
<name>A0A0F9KMS4_9ZZZZ</name>
<reference evidence="1" key="1">
    <citation type="journal article" date="2015" name="Nature">
        <title>Complex archaea that bridge the gap between prokaryotes and eukaryotes.</title>
        <authorList>
            <person name="Spang A."/>
            <person name="Saw J.H."/>
            <person name="Jorgensen S.L."/>
            <person name="Zaremba-Niedzwiedzka K."/>
            <person name="Martijn J."/>
            <person name="Lind A.E."/>
            <person name="van Eijk R."/>
            <person name="Schleper C."/>
            <person name="Guy L."/>
            <person name="Ettema T.J."/>
        </authorList>
    </citation>
    <scope>NUCLEOTIDE SEQUENCE</scope>
</reference>
<protein>
    <submittedName>
        <fullName evidence="1">Uncharacterized protein</fullName>
    </submittedName>
</protein>
<dbReference type="AlphaFoldDB" id="A0A0F9KMS4"/>